<evidence type="ECO:0000313" key="3">
    <source>
        <dbReference type="Proteomes" id="UP000215196"/>
    </source>
</evidence>
<keyword evidence="3" id="KW-1185">Reference proteome</keyword>
<proteinExistence type="predicted"/>
<evidence type="ECO:0000256" key="1">
    <source>
        <dbReference type="SAM" id="Phobius"/>
    </source>
</evidence>
<dbReference type="EMBL" id="LT906465">
    <property type="protein sequence ID" value="SNV38099.1"/>
    <property type="molecule type" value="Genomic_DNA"/>
</dbReference>
<keyword evidence="1" id="KW-0812">Transmembrane</keyword>
<feature type="transmembrane region" description="Helical" evidence="1">
    <location>
        <begin position="32"/>
        <end position="50"/>
    </location>
</feature>
<dbReference type="PROSITE" id="PS51257">
    <property type="entry name" value="PROKAR_LIPOPROTEIN"/>
    <property type="match status" value="1"/>
</dbReference>
<organism evidence="2 3">
    <name type="scientific">Chryseobacterium taklimakanense</name>
    <dbReference type="NCBI Taxonomy" id="536441"/>
    <lineage>
        <taxon>Bacteria</taxon>
        <taxon>Pseudomonadati</taxon>
        <taxon>Bacteroidota</taxon>
        <taxon>Flavobacteriia</taxon>
        <taxon>Flavobacteriales</taxon>
        <taxon>Weeksellaceae</taxon>
        <taxon>Chryseobacterium group</taxon>
        <taxon>Chryseobacterium</taxon>
    </lineage>
</organism>
<dbReference type="KEGG" id="ctak:4412677_00745"/>
<dbReference type="Proteomes" id="UP000215196">
    <property type="component" value="Chromosome 1"/>
</dbReference>
<evidence type="ECO:0000313" key="2">
    <source>
        <dbReference type="EMBL" id="SNV38099.1"/>
    </source>
</evidence>
<sequence length="54" mass="5974">MKRFSIYSVLAILLFSLTSCEAVGTVFEAGKWYGIILAVIIVGVLFFLFGRGKK</sequence>
<reference evidence="2 3" key="1">
    <citation type="submission" date="2017-06" db="EMBL/GenBank/DDBJ databases">
        <authorList>
            <consortium name="Pathogen Informatics"/>
        </authorList>
    </citation>
    <scope>NUCLEOTIDE SEQUENCE [LARGE SCALE GENOMIC DNA]</scope>
    <source>
        <strain evidence="2 3">NCTC13490</strain>
    </source>
</reference>
<dbReference type="RefSeq" id="WP_095070514.1">
    <property type="nucleotide sequence ID" value="NZ_CALTUO010000043.1"/>
</dbReference>
<keyword evidence="1" id="KW-1133">Transmembrane helix</keyword>
<keyword evidence="1" id="KW-0472">Membrane</keyword>
<protein>
    <recommendedName>
        <fullName evidence="4">Phosphatidate cytidylyltransferase</fullName>
    </recommendedName>
</protein>
<name>A0A239WV21_9FLAO</name>
<dbReference type="AlphaFoldDB" id="A0A239WV21"/>
<accession>A0A239WV21</accession>
<evidence type="ECO:0008006" key="4">
    <source>
        <dbReference type="Google" id="ProtNLM"/>
    </source>
</evidence>
<gene>
    <name evidence="2" type="ORF">SAMEA4412677_00745</name>
</gene>